<protein>
    <recommendedName>
        <fullName evidence="3">GLPGLI family protein</fullName>
    </recommendedName>
</protein>
<reference evidence="1 2" key="1">
    <citation type="journal article" date="2014" name="Proc. Natl. Acad. Sci. U.S.A.">
        <title>Functional characterization of flavobacteria rhodopsins reveals a unique class of light-driven chloride pump in bacteria.</title>
        <authorList>
            <person name="Yoshizawa S."/>
            <person name="Kumagai Y."/>
            <person name="Kim H."/>
            <person name="Ogura Y."/>
            <person name="Hayashi T."/>
            <person name="Iwasaki W."/>
            <person name="DeLong E.F."/>
            <person name="Kogure K."/>
        </authorList>
    </citation>
    <scope>NUCLEOTIDE SEQUENCE [LARGE SCALE GENOMIC DNA]</scope>
    <source>
        <strain evidence="1 2">S1-08</strain>
    </source>
</reference>
<evidence type="ECO:0008006" key="3">
    <source>
        <dbReference type="Google" id="ProtNLM"/>
    </source>
</evidence>
<accession>W8VUD1</accession>
<dbReference type="EMBL" id="AP014548">
    <property type="protein sequence ID" value="BAO54493.1"/>
    <property type="molecule type" value="Genomic_DNA"/>
</dbReference>
<dbReference type="RefSeq" id="WP_041497391.1">
    <property type="nucleotide sequence ID" value="NZ_AP014548.1"/>
</dbReference>
<dbReference type="OrthoDB" id="1068986at2"/>
<dbReference type="KEGG" id="nmf:NMS_0484"/>
<dbReference type="Proteomes" id="UP000031760">
    <property type="component" value="Chromosome"/>
</dbReference>
<evidence type="ECO:0000313" key="1">
    <source>
        <dbReference type="EMBL" id="BAO54493.1"/>
    </source>
</evidence>
<proteinExistence type="predicted"/>
<dbReference type="STRING" id="1454201.NMS_0484"/>
<gene>
    <name evidence="1" type="ORF">NMS_0484</name>
</gene>
<dbReference type="HOGENOM" id="CLU_085659_0_0_10"/>
<dbReference type="AlphaFoldDB" id="W8VUD1"/>
<keyword evidence="2" id="KW-1185">Reference proteome</keyword>
<evidence type="ECO:0000313" key="2">
    <source>
        <dbReference type="Proteomes" id="UP000031760"/>
    </source>
</evidence>
<sequence>MKNIFLMVALVAAGSWSTAQELYGEATYFSKGSIDKSFLEGNRDITPDQRKRIEDNLKKASEKTFILKFNRNESIWQQEVALAAPGQGGGWGNFMGSSMGGDKYKNITTNTFTEQRDMMGKTFLIKDDLPQLDWQITGESRKIGNYTAVKATAVKKNDDLDMSAFRRRRDEDTKKKEEDGTMKLTDMFEKDDTTTVTAWFTPEIPVQHGPAEYGGLPGLILELNTNGTTMLCTKIVLNPEKRDKIQAETKGEEIKLEEYNATFTKKMEEMSERFRGGRGGRGRN</sequence>
<dbReference type="NCBIfam" id="TIGR01200">
    <property type="entry name" value="GLPGLI"/>
    <property type="match status" value="1"/>
</dbReference>
<organism evidence="1 2">
    <name type="scientific">Nonlabens marinus S1-08</name>
    <dbReference type="NCBI Taxonomy" id="1454201"/>
    <lineage>
        <taxon>Bacteria</taxon>
        <taxon>Pseudomonadati</taxon>
        <taxon>Bacteroidota</taxon>
        <taxon>Flavobacteriia</taxon>
        <taxon>Flavobacteriales</taxon>
        <taxon>Flavobacteriaceae</taxon>
        <taxon>Nonlabens</taxon>
    </lineage>
</organism>
<dbReference type="Pfam" id="PF09697">
    <property type="entry name" value="Porph_ging"/>
    <property type="match status" value="1"/>
</dbReference>
<dbReference type="InterPro" id="IPR005901">
    <property type="entry name" value="GLPGLI"/>
</dbReference>
<name>W8VUD1_9FLAO</name>